<proteinExistence type="predicted"/>
<feature type="region of interest" description="Disordered" evidence="2">
    <location>
        <begin position="242"/>
        <end position="290"/>
    </location>
</feature>
<reference evidence="4" key="1">
    <citation type="submission" date="2017-12" db="EMBL/GenBank/DDBJ databases">
        <authorList>
            <person name="Barbosa P."/>
            <person name="Usie A."/>
            <person name="Ramos A.M."/>
        </authorList>
    </citation>
    <scope>NUCLEOTIDE SEQUENCE</scope>
    <source>
        <strain evidence="4">HL8</strain>
        <tissue evidence="4">Leaves</tissue>
    </source>
</reference>
<dbReference type="InterPro" id="IPR001878">
    <property type="entry name" value="Znf_CCHC"/>
</dbReference>
<dbReference type="AlphaFoldDB" id="A0AAW0M6T0"/>
<dbReference type="InterPro" id="IPR025836">
    <property type="entry name" value="Zn_knuckle_CX2CX4HX4C"/>
</dbReference>
<organism evidence="4">
    <name type="scientific">Quercus suber</name>
    <name type="common">Cork oak</name>
    <dbReference type="NCBI Taxonomy" id="58331"/>
    <lineage>
        <taxon>Eukaryota</taxon>
        <taxon>Viridiplantae</taxon>
        <taxon>Streptophyta</taxon>
        <taxon>Embryophyta</taxon>
        <taxon>Tracheophyta</taxon>
        <taxon>Spermatophyta</taxon>
        <taxon>Magnoliopsida</taxon>
        <taxon>eudicotyledons</taxon>
        <taxon>Gunneridae</taxon>
        <taxon>Pentapetalae</taxon>
        <taxon>rosids</taxon>
        <taxon>fabids</taxon>
        <taxon>Fagales</taxon>
        <taxon>Fagaceae</taxon>
        <taxon>Quercus</taxon>
    </lineage>
</organism>
<accession>A0AAW0M6T0</accession>
<keyword evidence="1" id="KW-0479">Metal-binding</keyword>
<dbReference type="Pfam" id="PF14111">
    <property type="entry name" value="DUF4283"/>
    <property type="match status" value="1"/>
</dbReference>
<evidence type="ECO:0000256" key="2">
    <source>
        <dbReference type="SAM" id="MobiDB-lite"/>
    </source>
</evidence>
<sequence length="290" mass="32958">MKLTTEEEEVIAISDEGRLEAIEDCTLSLMGKFLTCKPFNKRVAKNTMRRAWGLDDRLRITEVGPNLFQFKFTSEFDLNRIWRGGPWCFDNQLLMLKRWSKGMTVGNIRMETATLWVQIWGAPLDMFSSQVAKEVGSRLGVVKEVEHRRRQDELNYFMRVRVALPISKPICKGSFIAGSNGERHWVMFKYERLPLFCYYCGMLGHDIKNCAAHFAVTKNGGTTEYQYGDFLKVMGGRPRVDPFVGKQGGSEDSPAAGGDKSVAGLYRPEEGPITSEDWMQRNRAVTAEEG</sequence>
<keyword evidence="1" id="KW-0863">Zinc-finger</keyword>
<protein>
    <recommendedName>
        <fullName evidence="3">CCHC-type domain-containing protein</fullName>
    </recommendedName>
</protein>
<keyword evidence="1" id="KW-0862">Zinc</keyword>
<dbReference type="PANTHER" id="PTHR31286">
    <property type="entry name" value="GLYCINE-RICH CELL WALL STRUCTURAL PROTEIN 1.8-LIKE"/>
    <property type="match status" value="1"/>
</dbReference>
<feature type="domain" description="CCHC-type" evidence="3">
    <location>
        <begin position="197"/>
        <end position="210"/>
    </location>
</feature>
<dbReference type="EMBL" id="PKMF04000019">
    <property type="protein sequence ID" value="KAK7858424.1"/>
    <property type="molecule type" value="Genomic_DNA"/>
</dbReference>
<dbReference type="GO" id="GO:0008270">
    <property type="term" value="F:zinc ion binding"/>
    <property type="evidence" value="ECO:0007669"/>
    <property type="project" value="UniProtKB-KW"/>
</dbReference>
<evidence type="ECO:0000259" key="3">
    <source>
        <dbReference type="PROSITE" id="PS50158"/>
    </source>
</evidence>
<comment type="caution">
    <text evidence="4">The sequence shown here is derived from an EMBL/GenBank/DDBJ whole genome shotgun (WGS) entry which is preliminary data.</text>
</comment>
<dbReference type="InterPro" id="IPR025558">
    <property type="entry name" value="DUF4283"/>
</dbReference>
<dbReference type="InterPro" id="IPR040256">
    <property type="entry name" value="At4g02000-like"/>
</dbReference>
<gene>
    <name evidence="4" type="ORF">CFP56_012316</name>
</gene>
<reference evidence="4" key="2">
    <citation type="journal article" date="2018" name="Sci. Data">
        <title>The draft genome sequence of cork oak.</title>
        <authorList>
            <person name="Ramos A.M."/>
            <person name="Usie A."/>
            <person name="Barbosa P."/>
            <person name="Barros P.M."/>
            <person name="Capote T."/>
            <person name="Chaves I."/>
            <person name="Simoes F."/>
            <person name="Abreu I."/>
            <person name="Carrasquinho I."/>
            <person name="Faro C."/>
            <person name="Guimaraes J.B."/>
            <person name="Mendonca D."/>
            <person name="Nobrega F."/>
            <person name="Rodrigues L."/>
            <person name="Saibo N.J.M."/>
            <person name="Varela M.C."/>
            <person name="Egas C."/>
            <person name="Matos J."/>
            <person name="Miguel C.M."/>
            <person name="Oliveira M.M."/>
            <person name="Ricardo C.P."/>
            <person name="Goncalves S."/>
        </authorList>
    </citation>
    <scope>NUCLEOTIDE SEQUENCE [LARGE SCALE GENOMIC DNA]</scope>
    <source>
        <strain evidence="4">HL8</strain>
    </source>
</reference>
<evidence type="ECO:0000256" key="1">
    <source>
        <dbReference type="PROSITE-ProRule" id="PRU00047"/>
    </source>
</evidence>
<name>A0AAW0M6T0_QUESU</name>
<dbReference type="GO" id="GO:0003676">
    <property type="term" value="F:nucleic acid binding"/>
    <property type="evidence" value="ECO:0007669"/>
    <property type="project" value="InterPro"/>
</dbReference>
<dbReference type="Pfam" id="PF14392">
    <property type="entry name" value="zf-CCHC_4"/>
    <property type="match status" value="1"/>
</dbReference>
<evidence type="ECO:0000313" key="4">
    <source>
        <dbReference type="EMBL" id="KAK7858424.1"/>
    </source>
</evidence>
<dbReference type="PANTHER" id="PTHR31286:SF167">
    <property type="entry name" value="OS09G0268800 PROTEIN"/>
    <property type="match status" value="1"/>
</dbReference>
<reference evidence="4" key="3">
    <citation type="submission" date="2023-07" db="EMBL/GenBank/DDBJ databases">
        <title>An improved reference 1 genome and first organelle genomes of Quercus suber.</title>
        <authorList>
            <consortium name="Genosuber Consortium"/>
            <person name="Usie A."/>
            <person name="Serra O."/>
            <person name="Barros P."/>
        </authorList>
    </citation>
    <scope>NUCLEOTIDE SEQUENCE</scope>
    <source>
        <strain evidence="4">HL8</strain>
        <tissue evidence="4">Leaves</tissue>
    </source>
</reference>
<dbReference type="PROSITE" id="PS50158">
    <property type="entry name" value="ZF_CCHC"/>
    <property type="match status" value="1"/>
</dbReference>